<accession>A0A0W0R2T2</accession>
<dbReference type="InterPro" id="IPR001387">
    <property type="entry name" value="Cro/C1-type_HTH"/>
</dbReference>
<dbReference type="OrthoDB" id="9793869at2"/>
<geneLocation type="plasmid" evidence="4 6">
    <name>24</name>
</geneLocation>
<name>A0A0W0R2T2_9GAMM</name>
<reference evidence="4 6" key="2">
    <citation type="submission" date="2018-12" db="EMBL/GenBank/DDBJ databases">
        <authorList>
            <consortium name="Pathogen Informatics"/>
        </authorList>
    </citation>
    <scope>NUCLEOTIDE SEQUENCE [LARGE SCALE GENOMIC DNA]</scope>
    <source>
        <strain evidence="4 6">NCTC12735</strain>
        <plasmid evidence="6">24</plasmid>
    </source>
</reference>
<evidence type="ECO:0000256" key="1">
    <source>
        <dbReference type="ARBA" id="ARBA00023125"/>
    </source>
</evidence>
<feature type="domain" description="HTH cro/C1-type" evidence="2">
    <location>
        <begin position="23"/>
        <end position="70"/>
    </location>
</feature>
<dbReference type="PATRIC" id="fig|45056.6.peg.1378"/>
<dbReference type="RefSeq" id="WP_058462419.1">
    <property type="nucleotide sequence ID" value="NZ_CAAAHS010000017.1"/>
</dbReference>
<evidence type="ECO:0000313" key="6">
    <source>
        <dbReference type="Proteomes" id="UP000281170"/>
    </source>
</evidence>
<dbReference type="Gene3D" id="1.10.260.40">
    <property type="entry name" value="lambda repressor-like DNA-binding domains"/>
    <property type="match status" value="1"/>
</dbReference>
<protein>
    <submittedName>
        <fullName evidence="3">Plasmid maintenance system antidote protein</fullName>
    </submittedName>
</protein>
<dbReference type="PANTHER" id="PTHR36924">
    <property type="entry name" value="ANTITOXIN HIGA-1"/>
    <property type="match status" value="1"/>
</dbReference>
<dbReference type="NCBIfam" id="TIGR02607">
    <property type="entry name" value="antidote_HigA"/>
    <property type="match status" value="1"/>
</dbReference>
<evidence type="ECO:0000313" key="4">
    <source>
        <dbReference type="EMBL" id="VEH86039.1"/>
    </source>
</evidence>
<dbReference type="SMART" id="SM00530">
    <property type="entry name" value="HTH_XRE"/>
    <property type="match status" value="1"/>
</dbReference>
<dbReference type="GO" id="GO:0003677">
    <property type="term" value="F:DNA binding"/>
    <property type="evidence" value="ECO:0007669"/>
    <property type="project" value="UniProtKB-KW"/>
</dbReference>
<evidence type="ECO:0000259" key="2">
    <source>
        <dbReference type="PROSITE" id="PS50943"/>
    </source>
</evidence>
<dbReference type="EMBL" id="LR134433">
    <property type="protein sequence ID" value="VEH86039.1"/>
    <property type="molecule type" value="Genomic_DNA"/>
</dbReference>
<dbReference type="InterPro" id="IPR013430">
    <property type="entry name" value="Toxin_antidote_HigA"/>
</dbReference>
<dbReference type="CDD" id="cd00093">
    <property type="entry name" value="HTH_XRE"/>
    <property type="match status" value="1"/>
</dbReference>
<dbReference type="KEGG" id="ladl:NCTC12735_01685"/>
<dbReference type="InterPro" id="IPR010982">
    <property type="entry name" value="Lambda_DNA-bd_dom_sf"/>
</dbReference>
<evidence type="ECO:0000313" key="3">
    <source>
        <dbReference type="EMBL" id="KTC65310.1"/>
    </source>
</evidence>
<dbReference type="EMBL" id="LNKA01000002">
    <property type="protein sequence ID" value="KTC65310.1"/>
    <property type="molecule type" value="Genomic_DNA"/>
</dbReference>
<gene>
    <name evidence="4" type="primary">higA-1</name>
    <name evidence="3" type="ORF">Lade_1332</name>
    <name evidence="4" type="ORF">NCTC12735_01685</name>
</gene>
<dbReference type="STRING" id="45056.Lade_1332"/>
<reference evidence="3 5" key="1">
    <citation type="submission" date="2015-11" db="EMBL/GenBank/DDBJ databases">
        <title>Identification of large and diverse effector repertoires of 38 Legionella species.</title>
        <authorList>
            <person name="Burstein D."/>
            <person name="Amaro F."/>
            <person name="Zusman T."/>
            <person name="Lifshitz Z."/>
            <person name="Cohen O."/>
            <person name="Gilbert J.A."/>
            <person name="Pupko T."/>
            <person name="Shuman H.A."/>
            <person name="Segal G."/>
        </authorList>
    </citation>
    <scope>NUCLEOTIDE SEQUENCE [LARGE SCALE GENOMIC DNA]</scope>
    <source>
        <strain evidence="3 5">1762-AUS-E</strain>
    </source>
</reference>
<keyword evidence="5" id="KW-1185">Reference proteome</keyword>
<dbReference type="PANTHER" id="PTHR36924:SF1">
    <property type="entry name" value="ANTITOXIN HIGA-1"/>
    <property type="match status" value="1"/>
</dbReference>
<dbReference type="SUPFAM" id="SSF47413">
    <property type="entry name" value="lambda repressor-like DNA-binding domains"/>
    <property type="match status" value="1"/>
</dbReference>
<sequence>MLTKNKPPSHPGKVLYQEYLEPLGLSQKQFAEHLGWTYPRLNEIINMRRGVTADSALAFGEAFGMEPEYWLNLQMQWDLWNARKTHVRVPFLTKIKEK</sequence>
<evidence type="ECO:0000313" key="5">
    <source>
        <dbReference type="Proteomes" id="UP000054859"/>
    </source>
</evidence>
<keyword evidence="1" id="KW-0238">DNA-binding</keyword>
<organism evidence="3 5">
    <name type="scientific">Legionella adelaidensis</name>
    <dbReference type="NCBI Taxonomy" id="45056"/>
    <lineage>
        <taxon>Bacteria</taxon>
        <taxon>Pseudomonadati</taxon>
        <taxon>Pseudomonadota</taxon>
        <taxon>Gammaproteobacteria</taxon>
        <taxon>Legionellales</taxon>
        <taxon>Legionellaceae</taxon>
        <taxon>Legionella</taxon>
    </lineage>
</organism>
<dbReference type="Proteomes" id="UP000054859">
    <property type="component" value="Unassembled WGS sequence"/>
</dbReference>
<dbReference type="Pfam" id="PF01381">
    <property type="entry name" value="HTH_3"/>
    <property type="match status" value="1"/>
</dbReference>
<dbReference type="Proteomes" id="UP000281170">
    <property type="component" value="Plasmid 24"/>
</dbReference>
<proteinExistence type="predicted"/>
<dbReference type="PROSITE" id="PS50943">
    <property type="entry name" value="HTH_CROC1"/>
    <property type="match status" value="1"/>
</dbReference>
<keyword evidence="4" id="KW-0614">Plasmid</keyword>
<dbReference type="AlphaFoldDB" id="A0A0W0R2T2"/>